<keyword evidence="2 10" id="KW-0723">Serine/threonine-protein kinase</keyword>
<evidence type="ECO:0000256" key="8">
    <source>
        <dbReference type="ARBA" id="ARBA00048679"/>
    </source>
</evidence>
<dbReference type="CDD" id="cd14662">
    <property type="entry name" value="STKc_SnRK2"/>
    <property type="match status" value="1"/>
</dbReference>
<feature type="binding site" evidence="9">
    <location>
        <position position="33"/>
    </location>
    <ligand>
        <name>ATP</name>
        <dbReference type="ChEBI" id="CHEBI:30616"/>
    </ligand>
</feature>
<reference evidence="13 14" key="1">
    <citation type="journal article" date="2019" name="Plant Biotechnol. J.">
        <title>The red bayberry genome and genetic basis of sex determination.</title>
        <authorList>
            <person name="Jia H.M."/>
            <person name="Jia H.J."/>
            <person name="Cai Q.L."/>
            <person name="Wang Y."/>
            <person name="Zhao H.B."/>
            <person name="Yang W.F."/>
            <person name="Wang G.Y."/>
            <person name="Li Y.H."/>
            <person name="Zhan D.L."/>
            <person name="Shen Y.T."/>
            <person name="Niu Q.F."/>
            <person name="Chang L."/>
            <person name="Qiu J."/>
            <person name="Zhao L."/>
            <person name="Xie H.B."/>
            <person name="Fu W.Y."/>
            <person name="Jin J."/>
            <person name="Li X.W."/>
            <person name="Jiao Y."/>
            <person name="Zhou C.C."/>
            <person name="Tu T."/>
            <person name="Chai C.Y."/>
            <person name="Gao J.L."/>
            <person name="Fan L.J."/>
            <person name="van de Weg E."/>
            <person name="Wang J.Y."/>
            <person name="Gao Z.S."/>
        </authorList>
    </citation>
    <scope>NUCLEOTIDE SEQUENCE [LARGE SCALE GENOMIC DNA]</scope>
    <source>
        <tissue evidence="13">Leaves</tissue>
    </source>
</reference>
<feature type="compositionally biased region" description="Acidic residues" evidence="11">
    <location>
        <begin position="316"/>
        <end position="338"/>
    </location>
</feature>
<keyword evidence="6 9" id="KW-0067">ATP-binding</keyword>
<dbReference type="SUPFAM" id="SSF56112">
    <property type="entry name" value="Protein kinase-like (PK-like)"/>
    <property type="match status" value="1"/>
</dbReference>
<evidence type="ECO:0000256" key="9">
    <source>
        <dbReference type="PROSITE-ProRule" id="PRU10141"/>
    </source>
</evidence>
<evidence type="ECO:0000256" key="2">
    <source>
        <dbReference type="ARBA" id="ARBA00022527"/>
    </source>
</evidence>
<sequence>MEKYELVKEIGSGNFGVARLMRDKETKELVAMKYIERGLKIDENVAREIINHRSLCHPNIIRFKEVVLTPTHLAIVMEYAAGGELFERICAAGRFSEDEARYFFQQLISGVCFCHYMQICHRDLKLENTLLDGSPAPRLKICDFGYSKSSLLHSRPKSTVGTPAYIAPEVLSRREYDGKLADVWSCGVTLYVMLVGAYPFEDPQDPKNFRKTINRIMAVQYKIPDYVHISQDCKHLLSRIFVANPMKRITIKDIKSHPWFLKNLPRELTEAAQAVYYKKENPGFSLQCVEDIMKIVGEAKIPPPASRSIGSFGWGGEEDGDGKEEEVNNEEEDDEEDEYEKKVKEAQESGEVRVS</sequence>
<feature type="region of interest" description="Disordered" evidence="11">
    <location>
        <begin position="306"/>
        <end position="355"/>
    </location>
</feature>
<evidence type="ECO:0000256" key="3">
    <source>
        <dbReference type="ARBA" id="ARBA00022679"/>
    </source>
</evidence>
<dbReference type="Gene3D" id="1.10.510.10">
    <property type="entry name" value="Transferase(Phosphotransferase) domain 1"/>
    <property type="match status" value="1"/>
</dbReference>
<dbReference type="AlphaFoldDB" id="A0A6A1V2X7"/>
<dbReference type="InterPro" id="IPR017441">
    <property type="entry name" value="Protein_kinase_ATP_BS"/>
</dbReference>
<dbReference type="PANTHER" id="PTHR24343:SF376">
    <property type="entry name" value="SERINE_THREONINE-PROTEIN KINASE SRK2A-RELATED"/>
    <property type="match status" value="1"/>
</dbReference>
<evidence type="ECO:0000313" key="14">
    <source>
        <dbReference type="Proteomes" id="UP000516437"/>
    </source>
</evidence>
<evidence type="ECO:0000256" key="10">
    <source>
        <dbReference type="RuleBase" id="RU000304"/>
    </source>
</evidence>
<dbReference type="PANTHER" id="PTHR24343">
    <property type="entry name" value="SERINE/THREONINE KINASE"/>
    <property type="match status" value="1"/>
</dbReference>
<dbReference type="SMART" id="SM00220">
    <property type="entry name" value="S_TKc"/>
    <property type="match status" value="1"/>
</dbReference>
<dbReference type="PROSITE" id="PS00108">
    <property type="entry name" value="PROTEIN_KINASE_ST"/>
    <property type="match status" value="1"/>
</dbReference>
<dbReference type="PROSITE" id="PS50011">
    <property type="entry name" value="PROTEIN_KINASE_DOM"/>
    <property type="match status" value="1"/>
</dbReference>
<comment type="catalytic activity">
    <reaction evidence="7">
        <text>L-threonyl-[protein] + ATP = O-phospho-L-threonyl-[protein] + ADP + H(+)</text>
        <dbReference type="Rhea" id="RHEA:46608"/>
        <dbReference type="Rhea" id="RHEA-COMP:11060"/>
        <dbReference type="Rhea" id="RHEA-COMP:11605"/>
        <dbReference type="ChEBI" id="CHEBI:15378"/>
        <dbReference type="ChEBI" id="CHEBI:30013"/>
        <dbReference type="ChEBI" id="CHEBI:30616"/>
        <dbReference type="ChEBI" id="CHEBI:61977"/>
        <dbReference type="ChEBI" id="CHEBI:456216"/>
        <dbReference type="EC" id="2.7.11.1"/>
    </reaction>
</comment>
<name>A0A6A1V2X7_9ROSI</name>
<dbReference type="InterPro" id="IPR011009">
    <property type="entry name" value="Kinase-like_dom_sf"/>
</dbReference>
<evidence type="ECO:0000256" key="7">
    <source>
        <dbReference type="ARBA" id="ARBA00047899"/>
    </source>
</evidence>
<evidence type="ECO:0000256" key="1">
    <source>
        <dbReference type="ARBA" id="ARBA00012513"/>
    </source>
</evidence>
<keyword evidence="3" id="KW-0808">Transferase</keyword>
<gene>
    <name evidence="13" type="ORF">CJ030_MR7G011385</name>
</gene>
<evidence type="ECO:0000256" key="4">
    <source>
        <dbReference type="ARBA" id="ARBA00022741"/>
    </source>
</evidence>
<dbReference type="FunFam" id="3.30.200.20:FF:000045">
    <property type="entry name" value="Serine/threonine-protein kinase SRK2E"/>
    <property type="match status" value="1"/>
</dbReference>
<keyword evidence="5 13" id="KW-0418">Kinase</keyword>
<dbReference type="EMBL" id="RXIC02000025">
    <property type="protein sequence ID" value="KAB1207064.1"/>
    <property type="molecule type" value="Genomic_DNA"/>
</dbReference>
<comment type="caution">
    <text evidence="13">The sequence shown here is derived from an EMBL/GenBank/DDBJ whole genome shotgun (WGS) entry which is preliminary data.</text>
</comment>
<evidence type="ECO:0000256" key="11">
    <source>
        <dbReference type="SAM" id="MobiDB-lite"/>
    </source>
</evidence>
<evidence type="ECO:0000256" key="5">
    <source>
        <dbReference type="ARBA" id="ARBA00022777"/>
    </source>
</evidence>
<dbReference type="EC" id="2.7.11.1" evidence="1"/>
<dbReference type="FunFam" id="1.10.510.10:FF:000132">
    <property type="entry name" value="Serine/threonine-protein kinase SRK2A"/>
    <property type="match status" value="1"/>
</dbReference>
<keyword evidence="14" id="KW-1185">Reference proteome</keyword>
<feature type="domain" description="Protein kinase" evidence="12">
    <location>
        <begin position="4"/>
        <end position="260"/>
    </location>
</feature>
<proteinExistence type="inferred from homology"/>
<accession>A0A6A1V2X7</accession>
<feature type="compositionally biased region" description="Basic and acidic residues" evidence="11">
    <location>
        <begin position="339"/>
        <end position="355"/>
    </location>
</feature>
<dbReference type="Proteomes" id="UP000516437">
    <property type="component" value="Chromosome 7"/>
</dbReference>
<dbReference type="GO" id="GO:0004674">
    <property type="term" value="F:protein serine/threonine kinase activity"/>
    <property type="evidence" value="ECO:0007669"/>
    <property type="project" value="UniProtKB-KW"/>
</dbReference>
<comment type="catalytic activity">
    <reaction evidence="8">
        <text>L-seryl-[protein] + ATP = O-phospho-L-seryl-[protein] + ADP + H(+)</text>
        <dbReference type="Rhea" id="RHEA:17989"/>
        <dbReference type="Rhea" id="RHEA-COMP:9863"/>
        <dbReference type="Rhea" id="RHEA-COMP:11604"/>
        <dbReference type="ChEBI" id="CHEBI:15378"/>
        <dbReference type="ChEBI" id="CHEBI:29999"/>
        <dbReference type="ChEBI" id="CHEBI:30616"/>
        <dbReference type="ChEBI" id="CHEBI:83421"/>
        <dbReference type="ChEBI" id="CHEBI:456216"/>
        <dbReference type="EC" id="2.7.11.1"/>
    </reaction>
</comment>
<dbReference type="InterPro" id="IPR008271">
    <property type="entry name" value="Ser/Thr_kinase_AS"/>
</dbReference>
<evidence type="ECO:0000259" key="12">
    <source>
        <dbReference type="PROSITE" id="PS50011"/>
    </source>
</evidence>
<dbReference type="Gene3D" id="3.30.200.20">
    <property type="entry name" value="Phosphorylase Kinase, domain 1"/>
    <property type="match status" value="1"/>
</dbReference>
<protein>
    <recommendedName>
        <fullName evidence="1">non-specific serine/threonine protein kinase</fullName>
        <ecNumber evidence="1">2.7.11.1</ecNumber>
    </recommendedName>
</protein>
<dbReference type="GO" id="GO:0006970">
    <property type="term" value="P:response to osmotic stress"/>
    <property type="evidence" value="ECO:0007669"/>
    <property type="project" value="UniProtKB-ARBA"/>
</dbReference>
<evidence type="ECO:0000256" key="6">
    <source>
        <dbReference type="ARBA" id="ARBA00022840"/>
    </source>
</evidence>
<dbReference type="Pfam" id="PF00069">
    <property type="entry name" value="Pkinase"/>
    <property type="match status" value="1"/>
</dbReference>
<organism evidence="13 14">
    <name type="scientific">Morella rubra</name>
    <name type="common">Chinese bayberry</name>
    <dbReference type="NCBI Taxonomy" id="262757"/>
    <lineage>
        <taxon>Eukaryota</taxon>
        <taxon>Viridiplantae</taxon>
        <taxon>Streptophyta</taxon>
        <taxon>Embryophyta</taxon>
        <taxon>Tracheophyta</taxon>
        <taxon>Spermatophyta</taxon>
        <taxon>Magnoliopsida</taxon>
        <taxon>eudicotyledons</taxon>
        <taxon>Gunneridae</taxon>
        <taxon>Pentapetalae</taxon>
        <taxon>rosids</taxon>
        <taxon>fabids</taxon>
        <taxon>Fagales</taxon>
        <taxon>Myricaceae</taxon>
        <taxon>Morella</taxon>
    </lineage>
</organism>
<dbReference type="PROSITE" id="PS00107">
    <property type="entry name" value="PROTEIN_KINASE_ATP"/>
    <property type="match status" value="1"/>
</dbReference>
<dbReference type="InterPro" id="IPR000719">
    <property type="entry name" value="Prot_kinase_dom"/>
</dbReference>
<dbReference type="OrthoDB" id="193931at2759"/>
<dbReference type="GO" id="GO:0005524">
    <property type="term" value="F:ATP binding"/>
    <property type="evidence" value="ECO:0007669"/>
    <property type="project" value="UniProtKB-UniRule"/>
</dbReference>
<comment type="similarity">
    <text evidence="10">Belongs to the protein kinase superfamily.</text>
</comment>
<evidence type="ECO:0000313" key="13">
    <source>
        <dbReference type="EMBL" id="KAB1207064.1"/>
    </source>
</evidence>
<keyword evidence="4 9" id="KW-0547">Nucleotide-binding</keyword>